<dbReference type="AlphaFoldDB" id="A0A9Q0YIL1"/>
<dbReference type="SUPFAM" id="SSF56801">
    <property type="entry name" value="Acetyl-CoA synthetase-like"/>
    <property type="match status" value="1"/>
</dbReference>
<evidence type="ECO:0000313" key="16">
    <source>
        <dbReference type="Proteomes" id="UP001152320"/>
    </source>
</evidence>
<comment type="catalytic activity">
    <reaction evidence="11">
        <text>(E)-hexadec-2-enoate + ATP + CoA = (2E)-hexadecenoyl-CoA + AMP + diphosphate</text>
        <dbReference type="Rhea" id="RHEA:36139"/>
        <dbReference type="ChEBI" id="CHEBI:30616"/>
        <dbReference type="ChEBI" id="CHEBI:33019"/>
        <dbReference type="ChEBI" id="CHEBI:57287"/>
        <dbReference type="ChEBI" id="CHEBI:61526"/>
        <dbReference type="ChEBI" id="CHEBI:72745"/>
        <dbReference type="ChEBI" id="CHEBI:456215"/>
    </reaction>
    <physiologicalReaction direction="left-to-right" evidence="11">
        <dbReference type="Rhea" id="RHEA:36140"/>
    </physiologicalReaction>
</comment>
<dbReference type="GO" id="GO:0047676">
    <property type="term" value="F:arachidonate-CoA ligase activity"/>
    <property type="evidence" value="ECO:0007669"/>
    <property type="project" value="UniProtKB-EC"/>
</dbReference>
<evidence type="ECO:0000256" key="6">
    <source>
        <dbReference type="ARBA" id="ARBA00024469"/>
    </source>
</evidence>
<keyword evidence="4 13" id="KW-0276">Fatty acid metabolism</keyword>
<protein>
    <recommendedName>
        <fullName evidence="13">Long-chain-fatty-acid--CoA ligase</fullName>
        <ecNumber evidence="13">6.2.1.3</ecNumber>
    </recommendedName>
</protein>
<keyword evidence="3 13" id="KW-0547">Nucleotide-binding</keyword>
<dbReference type="GO" id="GO:0016020">
    <property type="term" value="C:membrane"/>
    <property type="evidence" value="ECO:0007669"/>
    <property type="project" value="TreeGrafter"/>
</dbReference>
<dbReference type="InterPro" id="IPR000873">
    <property type="entry name" value="AMP-dep_synth/lig_dom"/>
</dbReference>
<evidence type="ECO:0000256" key="1">
    <source>
        <dbReference type="ARBA" id="ARBA00006432"/>
    </source>
</evidence>
<reference evidence="15" key="1">
    <citation type="submission" date="2021-10" db="EMBL/GenBank/DDBJ databases">
        <title>Tropical sea cucumber genome reveals ecological adaptation and Cuvierian tubules defense mechanism.</title>
        <authorList>
            <person name="Chen T."/>
        </authorList>
    </citation>
    <scope>NUCLEOTIDE SEQUENCE</scope>
    <source>
        <strain evidence="15">Nanhai2018</strain>
        <tissue evidence="15">Muscle</tissue>
    </source>
</reference>
<dbReference type="EMBL" id="JAIZAY010000020">
    <property type="protein sequence ID" value="KAJ8022824.1"/>
    <property type="molecule type" value="Genomic_DNA"/>
</dbReference>
<comment type="function">
    <text evidence="13">Catalyzes the conversion of long-chain fatty acids to their active form acyl-CoAs for both synthesis of cellular lipids, and degradation via beta-oxidation.</text>
</comment>
<evidence type="ECO:0000256" key="10">
    <source>
        <dbReference type="ARBA" id="ARBA00024548"/>
    </source>
</evidence>
<evidence type="ECO:0000256" key="12">
    <source>
        <dbReference type="ARBA" id="ARBA00049139"/>
    </source>
</evidence>
<dbReference type="PANTHER" id="PTHR43272:SF107">
    <property type="entry name" value="LONG-CHAIN-FATTY-ACID--COA LIGASE 5"/>
    <property type="match status" value="1"/>
</dbReference>
<keyword evidence="16" id="KW-1185">Reference proteome</keyword>
<proteinExistence type="inferred from homology"/>
<gene>
    <name evidence="15" type="ORF">HOLleu_37825</name>
</gene>
<evidence type="ECO:0000256" key="9">
    <source>
        <dbReference type="ARBA" id="ARBA00024532"/>
    </source>
</evidence>
<evidence type="ECO:0000256" key="11">
    <source>
        <dbReference type="ARBA" id="ARBA00024565"/>
    </source>
</evidence>
<accession>A0A9Q0YIL1</accession>
<comment type="similarity">
    <text evidence="1 13">Belongs to the ATP-dependent AMP-binding enzyme family.</text>
</comment>
<dbReference type="Proteomes" id="UP001152320">
    <property type="component" value="Chromosome 20"/>
</dbReference>
<name>A0A9Q0YIL1_HOLLE</name>
<organism evidence="15 16">
    <name type="scientific">Holothuria leucospilota</name>
    <name type="common">Black long sea cucumber</name>
    <name type="synonym">Mertensiothuria leucospilota</name>
    <dbReference type="NCBI Taxonomy" id="206669"/>
    <lineage>
        <taxon>Eukaryota</taxon>
        <taxon>Metazoa</taxon>
        <taxon>Echinodermata</taxon>
        <taxon>Eleutherozoa</taxon>
        <taxon>Echinozoa</taxon>
        <taxon>Holothuroidea</taxon>
        <taxon>Aspidochirotacea</taxon>
        <taxon>Aspidochirotida</taxon>
        <taxon>Holothuriidae</taxon>
        <taxon>Holothuria</taxon>
    </lineage>
</organism>
<keyword evidence="2 13" id="KW-0436">Ligase</keyword>
<evidence type="ECO:0000256" key="3">
    <source>
        <dbReference type="ARBA" id="ARBA00022741"/>
    </source>
</evidence>
<dbReference type="PROSITE" id="PS00455">
    <property type="entry name" value="AMP_BINDING"/>
    <property type="match status" value="1"/>
</dbReference>
<keyword evidence="5 13" id="KW-0067">ATP-binding</keyword>
<comment type="catalytic activity">
    <reaction evidence="8">
        <text>12-hydroxy-(5Z,8Z,10E,14Z)-eicosatetraenoate + ATP + CoA = 12-hydroxy-(5Z,8Z,10E,14Z)-eicosatetraenoyl-CoA + AMP + diphosphate</text>
        <dbReference type="Rhea" id="RHEA:52112"/>
        <dbReference type="ChEBI" id="CHEBI:30616"/>
        <dbReference type="ChEBI" id="CHEBI:33019"/>
        <dbReference type="ChEBI" id="CHEBI:57287"/>
        <dbReference type="ChEBI" id="CHEBI:90718"/>
        <dbReference type="ChEBI" id="CHEBI:136408"/>
        <dbReference type="ChEBI" id="CHEBI:456215"/>
    </reaction>
    <physiologicalReaction direction="left-to-right" evidence="8">
        <dbReference type="Rhea" id="RHEA:52113"/>
    </physiologicalReaction>
</comment>
<evidence type="ECO:0000313" key="15">
    <source>
        <dbReference type="EMBL" id="KAJ8022824.1"/>
    </source>
</evidence>
<evidence type="ECO:0000256" key="2">
    <source>
        <dbReference type="ARBA" id="ARBA00022598"/>
    </source>
</evidence>
<feature type="domain" description="AMP-dependent synthetase/ligase" evidence="14">
    <location>
        <begin position="105"/>
        <end position="513"/>
    </location>
</feature>
<dbReference type="InterPro" id="IPR042099">
    <property type="entry name" value="ANL_N_sf"/>
</dbReference>
<dbReference type="Gene3D" id="3.40.50.12780">
    <property type="entry name" value="N-terminal domain of ligase-like"/>
    <property type="match status" value="1"/>
</dbReference>
<dbReference type="PANTHER" id="PTHR43272">
    <property type="entry name" value="LONG-CHAIN-FATTY-ACID--COA LIGASE"/>
    <property type="match status" value="1"/>
</dbReference>
<comment type="catalytic activity">
    <reaction evidence="12">
        <text>hexadecanoate + ATP + CoA = hexadecanoyl-CoA + AMP + diphosphate</text>
        <dbReference type="Rhea" id="RHEA:30751"/>
        <dbReference type="ChEBI" id="CHEBI:7896"/>
        <dbReference type="ChEBI" id="CHEBI:30616"/>
        <dbReference type="ChEBI" id="CHEBI:33019"/>
        <dbReference type="ChEBI" id="CHEBI:57287"/>
        <dbReference type="ChEBI" id="CHEBI:57379"/>
        <dbReference type="ChEBI" id="CHEBI:456215"/>
    </reaction>
    <physiologicalReaction direction="left-to-right" evidence="12">
        <dbReference type="Rhea" id="RHEA:30752"/>
    </physiologicalReaction>
</comment>
<dbReference type="EC" id="6.2.1.3" evidence="13"/>
<comment type="catalytic activity">
    <reaction evidence="6">
        <text>5-hydroxy-(6E,8Z,11Z,14Z)-eicosatetraenoate + ATP + CoA = 5-hydroxy-(6E,8Z,11Z,14Z)-eicosatetraenoyl-CoA + AMP + diphosphate</text>
        <dbReference type="Rhea" id="RHEA:52108"/>
        <dbReference type="ChEBI" id="CHEBI:30616"/>
        <dbReference type="ChEBI" id="CHEBI:33019"/>
        <dbReference type="ChEBI" id="CHEBI:57287"/>
        <dbReference type="ChEBI" id="CHEBI:65341"/>
        <dbReference type="ChEBI" id="CHEBI:136407"/>
        <dbReference type="ChEBI" id="CHEBI:456215"/>
    </reaction>
    <physiologicalReaction direction="left-to-right" evidence="6">
        <dbReference type="Rhea" id="RHEA:52109"/>
    </physiologicalReaction>
</comment>
<dbReference type="OrthoDB" id="1700726at2759"/>
<dbReference type="InterPro" id="IPR020845">
    <property type="entry name" value="AMP-binding_CS"/>
</dbReference>
<comment type="caution">
    <text evidence="15">The sequence shown here is derived from an EMBL/GenBank/DDBJ whole genome shotgun (WGS) entry which is preliminary data.</text>
</comment>
<dbReference type="GO" id="GO:0005524">
    <property type="term" value="F:ATP binding"/>
    <property type="evidence" value="ECO:0007669"/>
    <property type="project" value="UniProtKB-KW"/>
</dbReference>
<evidence type="ECO:0000256" key="5">
    <source>
        <dbReference type="ARBA" id="ARBA00022840"/>
    </source>
</evidence>
<sequence length="692" mass="77353">MMQVSPKWTRLSQPLHQLLKYNANLGSVYHSQIRFQSAALNCLIDPNQQSIQLPGPERIRVSSMKEDLIKHAWYSDVNTLYDAVQRGLRVSDDGPCLGTRPGGVGQYEWKSYSESIRDAEALGAGLIKVGVSPGQDSRIGIYSKNRAEWVLSDIMCSSFNFISVPLYDTLGWQAVVHAVNSTSMTTLLCETLQKAENLLLHSSDMPTLTRIVVMDYSPNQETAKKFSSGGLKIFSFDEVLEMGRKHPHSVVPPTPEDIATICFTSGTTGIPKGVMLRHRNFTANHAYVFNSFEPEYRDKIITPTAVHFSYLPLPHVFERCNVGTMLGSGSQIGMFSGDVTKLVEDIFTLRPTYFPVVPRVANRLVDGIQTKVNQGGALKKAIFNYALNAKLKLARRGVITRESFWDKLVFNKVQDQFGGRVTAVFSGGAPVAPEVIMFLRAVMGIYVAECYGQTETTCCITHSLVQDPTAGHVGPVNAGLEMKLIDVPEMNYFSSNDEGEVLVRGANIFDGYWQDPEKTREAKDEEGWLATGDIGRWLPNGALQLIDRRKHIFKLSQGEFIAPEKIENVYARNRYVMQNFVYGSTFKSSLVGIMVPNPEEVPSLASSLKLNGTLAELYSNQEFKKAFLDQLVEFGKKEGLQGFEQVKDIHLVTEPFSQENNLLTPTMKNRRPELTDTFQEEIDEMYKSLGED</sequence>
<evidence type="ECO:0000256" key="4">
    <source>
        <dbReference type="ARBA" id="ARBA00022832"/>
    </source>
</evidence>
<comment type="catalytic activity">
    <reaction evidence="9">
        <text>15-hydroxy-(5Z,8Z,11Z,13E)-eicosatetraenoate + ATP + CoA = 15-hydroxy-(5Z,8Z,11Z,13E)-eicosatetraenoyl-CoA + AMP + diphosphate</text>
        <dbReference type="Rhea" id="RHEA:52116"/>
        <dbReference type="ChEBI" id="CHEBI:30616"/>
        <dbReference type="ChEBI" id="CHEBI:33019"/>
        <dbReference type="ChEBI" id="CHEBI:57287"/>
        <dbReference type="ChEBI" id="CHEBI:78832"/>
        <dbReference type="ChEBI" id="CHEBI:136409"/>
        <dbReference type="ChEBI" id="CHEBI:456215"/>
    </reaction>
    <physiologicalReaction direction="left-to-right" evidence="9">
        <dbReference type="Rhea" id="RHEA:52117"/>
    </physiologicalReaction>
</comment>
<dbReference type="CDD" id="cd05927">
    <property type="entry name" value="LC-FACS_euk"/>
    <property type="match status" value="1"/>
</dbReference>
<dbReference type="GO" id="GO:0005783">
    <property type="term" value="C:endoplasmic reticulum"/>
    <property type="evidence" value="ECO:0007669"/>
    <property type="project" value="TreeGrafter"/>
</dbReference>
<evidence type="ECO:0000256" key="8">
    <source>
        <dbReference type="ARBA" id="ARBA00024495"/>
    </source>
</evidence>
<keyword evidence="13" id="KW-0443">Lipid metabolism</keyword>
<evidence type="ECO:0000256" key="7">
    <source>
        <dbReference type="ARBA" id="ARBA00024484"/>
    </source>
</evidence>
<dbReference type="Pfam" id="PF00501">
    <property type="entry name" value="AMP-binding"/>
    <property type="match status" value="1"/>
</dbReference>
<dbReference type="InterPro" id="IPR045311">
    <property type="entry name" value="LC-FACS_euk"/>
</dbReference>
<comment type="catalytic activity">
    <reaction evidence="7">
        <text>a long-chain fatty acid + ATP + CoA = a long-chain fatty acyl-CoA + AMP + diphosphate</text>
        <dbReference type="Rhea" id="RHEA:15421"/>
        <dbReference type="ChEBI" id="CHEBI:30616"/>
        <dbReference type="ChEBI" id="CHEBI:33019"/>
        <dbReference type="ChEBI" id="CHEBI:57287"/>
        <dbReference type="ChEBI" id="CHEBI:57560"/>
        <dbReference type="ChEBI" id="CHEBI:83139"/>
        <dbReference type="ChEBI" id="CHEBI:456215"/>
        <dbReference type="EC" id="6.2.1.3"/>
    </reaction>
    <physiologicalReaction direction="left-to-right" evidence="7">
        <dbReference type="Rhea" id="RHEA:15422"/>
    </physiologicalReaction>
</comment>
<evidence type="ECO:0000256" key="13">
    <source>
        <dbReference type="RuleBase" id="RU369030"/>
    </source>
</evidence>
<comment type="catalytic activity">
    <reaction evidence="10">
        <text>(5Z,8Z,11Z,14Z)-eicosatetraenoate + ATP + CoA = (5Z,8Z,11Z,14Z)-eicosatetraenoyl-CoA + AMP + diphosphate</text>
        <dbReference type="Rhea" id="RHEA:19713"/>
        <dbReference type="ChEBI" id="CHEBI:30616"/>
        <dbReference type="ChEBI" id="CHEBI:32395"/>
        <dbReference type="ChEBI" id="CHEBI:33019"/>
        <dbReference type="ChEBI" id="CHEBI:57287"/>
        <dbReference type="ChEBI" id="CHEBI:57368"/>
        <dbReference type="ChEBI" id="CHEBI:456215"/>
        <dbReference type="EC" id="6.2.1.15"/>
    </reaction>
    <physiologicalReaction direction="left-to-right" evidence="10">
        <dbReference type="Rhea" id="RHEA:19714"/>
    </physiologicalReaction>
</comment>
<evidence type="ECO:0000259" key="14">
    <source>
        <dbReference type="Pfam" id="PF00501"/>
    </source>
</evidence>